<proteinExistence type="predicted"/>
<dbReference type="Gene3D" id="1.10.132.90">
    <property type="match status" value="1"/>
</dbReference>
<feature type="domain" description="DUF5610" evidence="1">
    <location>
        <begin position="64"/>
        <end position="183"/>
    </location>
</feature>
<dbReference type="Pfam" id="PF18433">
    <property type="entry name" value="DUF5610"/>
    <property type="match status" value="1"/>
</dbReference>
<keyword evidence="3" id="KW-1185">Reference proteome</keyword>
<dbReference type="EMBL" id="JAKOGG010000004">
    <property type="protein sequence ID" value="MCS4556268.1"/>
    <property type="molecule type" value="Genomic_DNA"/>
</dbReference>
<evidence type="ECO:0000313" key="2">
    <source>
        <dbReference type="EMBL" id="MCS4556268.1"/>
    </source>
</evidence>
<evidence type="ECO:0000313" key="3">
    <source>
        <dbReference type="Proteomes" id="UP001201549"/>
    </source>
</evidence>
<name>A0ABT2FJ23_9GAMM</name>
<organism evidence="2 3">
    <name type="scientific">Shewanella electrica</name>
    <dbReference type="NCBI Taxonomy" id="515560"/>
    <lineage>
        <taxon>Bacteria</taxon>
        <taxon>Pseudomonadati</taxon>
        <taxon>Pseudomonadota</taxon>
        <taxon>Gammaproteobacteria</taxon>
        <taxon>Alteromonadales</taxon>
        <taxon>Shewanellaceae</taxon>
        <taxon>Shewanella</taxon>
    </lineage>
</organism>
<sequence>MDIQNHGYQVSQVAKDKTATVDGNHGKAVSEVASNKSSYAQGQQLKNAAILAAQEDVAISSGDQSLALLYRTALEAINEELAPYMGNNAVQNSVATGMDYSPEATAGRIVDFATQFFSVYQQQNRGLAFEDQLNGFMNIIGGAIDQGFGEAKDILDRLQVLNGDVAAGVDETYQHVQSGLQAFYERMLPPKDSETEATSSTDAQ</sequence>
<dbReference type="RefSeq" id="WP_238895673.1">
    <property type="nucleotide sequence ID" value="NZ_JAKOGG010000004.1"/>
</dbReference>
<comment type="caution">
    <text evidence="2">The sequence shown here is derived from an EMBL/GenBank/DDBJ whole genome shotgun (WGS) entry which is preliminary data.</text>
</comment>
<reference evidence="3" key="1">
    <citation type="submission" date="2023-07" db="EMBL/GenBank/DDBJ databases">
        <title>Shewanella mangrovi sp. nov., an acetaldehyde- degrading bacterium isolated from mangrove sediment.</title>
        <authorList>
            <person name="Liu Y."/>
        </authorList>
    </citation>
    <scope>NUCLEOTIDE SEQUENCE [LARGE SCALE GENOMIC DNA]</scope>
    <source>
        <strain evidence="3">C32</strain>
    </source>
</reference>
<dbReference type="Proteomes" id="UP001201549">
    <property type="component" value="Unassembled WGS sequence"/>
</dbReference>
<protein>
    <submittedName>
        <fullName evidence="2">DUF5610 domain-containing protein</fullName>
    </submittedName>
</protein>
<dbReference type="InterPro" id="IPR041651">
    <property type="entry name" value="DUF5610"/>
</dbReference>
<evidence type="ECO:0000259" key="1">
    <source>
        <dbReference type="Pfam" id="PF18433"/>
    </source>
</evidence>
<gene>
    <name evidence="2" type="ORF">L9G74_07460</name>
</gene>
<accession>A0ABT2FJ23</accession>